<dbReference type="Proteomes" id="UP000320011">
    <property type="component" value="Unassembled WGS sequence"/>
</dbReference>
<dbReference type="OrthoDB" id="3700685at2"/>
<name>A0A558DMQ0_9PSEU</name>
<keyword evidence="1" id="KW-1133">Transmembrane helix</keyword>
<evidence type="ECO:0000256" key="1">
    <source>
        <dbReference type="SAM" id="Phobius"/>
    </source>
</evidence>
<reference evidence="2 3" key="2">
    <citation type="submission" date="2019-08" db="EMBL/GenBank/DDBJ databases">
        <title>Amycolatopsis acidicola sp. nov., isolated from peat swamp forest soil.</title>
        <authorList>
            <person name="Srisuk N."/>
        </authorList>
    </citation>
    <scope>NUCLEOTIDE SEQUENCE [LARGE SCALE GENOMIC DNA]</scope>
    <source>
        <strain evidence="2 3">TBRC 6029</strain>
    </source>
</reference>
<keyword evidence="1" id="KW-0812">Transmembrane</keyword>
<feature type="transmembrane region" description="Helical" evidence="1">
    <location>
        <begin position="142"/>
        <end position="163"/>
    </location>
</feature>
<sequence length="185" mass="18407">MTSYPAAPVQPTPAKPVRPGTLAAALGAAVVAGLLAVADGIVMLVGARDIALDIAAKAIAQVTGQSVEAARAGLNGEPGLLDDVVDTLHTRAYVLVVSGAALVLFGLLMRGAAVWARVLVTLSALAAVGMALRVVTDDGTGLLRGLAGVALAVGVVAIVLAWLPANGRYAKEVKASKTPEASKAS</sequence>
<comment type="caution">
    <text evidence="2">The sequence shown here is derived from an EMBL/GenBank/DDBJ whole genome shotgun (WGS) entry which is preliminary data.</text>
</comment>
<gene>
    <name evidence="2" type="ORF">FNH05_01175</name>
</gene>
<feature type="transmembrane region" description="Helical" evidence="1">
    <location>
        <begin position="92"/>
        <end position="109"/>
    </location>
</feature>
<dbReference type="RefSeq" id="WP_144584970.1">
    <property type="nucleotide sequence ID" value="NZ_VJWX01000005.1"/>
</dbReference>
<reference evidence="2 3" key="1">
    <citation type="submission" date="2019-07" db="EMBL/GenBank/DDBJ databases">
        <authorList>
            <person name="Duangmal K."/>
            <person name="Teo W.F.A."/>
        </authorList>
    </citation>
    <scope>NUCLEOTIDE SEQUENCE [LARGE SCALE GENOMIC DNA]</scope>
    <source>
        <strain evidence="2 3">TBRC 6029</strain>
    </source>
</reference>
<organism evidence="2 3">
    <name type="scientific">Amycolatopsis rhizosphaerae</name>
    <dbReference type="NCBI Taxonomy" id="2053003"/>
    <lineage>
        <taxon>Bacteria</taxon>
        <taxon>Bacillati</taxon>
        <taxon>Actinomycetota</taxon>
        <taxon>Actinomycetes</taxon>
        <taxon>Pseudonocardiales</taxon>
        <taxon>Pseudonocardiaceae</taxon>
        <taxon>Amycolatopsis</taxon>
    </lineage>
</organism>
<feature type="transmembrane region" description="Helical" evidence="1">
    <location>
        <begin position="20"/>
        <end position="47"/>
    </location>
</feature>
<proteinExistence type="predicted"/>
<keyword evidence="1" id="KW-0472">Membrane</keyword>
<feature type="transmembrane region" description="Helical" evidence="1">
    <location>
        <begin position="115"/>
        <end position="135"/>
    </location>
</feature>
<dbReference type="EMBL" id="VJWX01000005">
    <property type="protein sequence ID" value="TVT62284.1"/>
    <property type="molecule type" value="Genomic_DNA"/>
</dbReference>
<evidence type="ECO:0000313" key="3">
    <source>
        <dbReference type="Proteomes" id="UP000320011"/>
    </source>
</evidence>
<accession>A0A558DMQ0</accession>
<protein>
    <submittedName>
        <fullName evidence="2">Uncharacterized protein</fullName>
    </submittedName>
</protein>
<dbReference type="AlphaFoldDB" id="A0A558DMQ0"/>
<evidence type="ECO:0000313" key="2">
    <source>
        <dbReference type="EMBL" id="TVT62284.1"/>
    </source>
</evidence>
<keyword evidence="3" id="KW-1185">Reference proteome</keyword>